<dbReference type="Pfam" id="PF01869">
    <property type="entry name" value="BcrAD_BadFG"/>
    <property type="match status" value="1"/>
</dbReference>
<keyword evidence="2" id="KW-0418">Kinase</keyword>
<evidence type="ECO:0000313" key="3">
    <source>
        <dbReference type="Proteomes" id="UP001458946"/>
    </source>
</evidence>
<dbReference type="EMBL" id="BAABRN010000001">
    <property type="protein sequence ID" value="GAA5500307.1"/>
    <property type="molecule type" value="Genomic_DNA"/>
</dbReference>
<comment type="caution">
    <text evidence="2">The sequence shown here is derived from an EMBL/GenBank/DDBJ whole genome shotgun (WGS) entry which is preliminary data.</text>
</comment>
<dbReference type="Gene3D" id="3.30.420.40">
    <property type="match status" value="2"/>
</dbReference>
<dbReference type="GO" id="GO:0016301">
    <property type="term" value="F:kinase activity"/>
    <property type="evidence" value="ECO:0007669"/>
    <property type="project" value="UniProtKB-KW"/>
</dbReference>
<keyword evidence="2" id="KW-0808">Transferase</keyword>
<dbReference type="InterPro" id="IPR052519">
    <property type="entry name" value="Euk-type_GlcNAc_Kinase"/>
</dbReference>
<feature type="domain" description="ATPase BadF/BadG/BcrA/BcrD type" evidence="1">
    <location>
        <begin position="6"/>
        <end position="273"/>
    </location>
</feature>
<proteinExistence type="predicted"/>
<sequence>MTQTFLGLDAGGSGTKWVLLGADPQAAGRVAPLTTTLLPTPSGQAALQELKKALPAPPDAIWAGLPGLSAGSPKAYEVAQALAAALGVPVERVGVESDLDLAYSAHLQPAAGLLLYAGTGSIAYHRAASGEAFRAGGRGYRIGDDGGAASLGREALRWLTDQLDVGEQPSGPLPEELAAITGGLDWDTLRTFVYGTAGAASLARLAPAVSRAAGRGDGAALYLLQQAAGSLANLANRLQRQLGARDAALPVVATGGTLQSLPLQAALRQALPSVTIQFRDHARTAAEKASARL</sequence>
<evidence type="ECO:0000259" key="1">
    <source>
        <dbReference type="Pfam" id="PF01869"/>
    </source>
</evidence>
<dbReference type="SUPFAM" id="SSF53067">
    <property type="entry name" value="Actin-like ATPase domain"/>
    <property type="match status" value="2"/>
</dbReference>
<protein>
    <submittedName>
        <fullName evidence="2">N-acetylmuramic acid/N-acetylglucosamine kinase</fullName>
    </submittedName>
</protein>
<dbReference type="Proteomes" id="UP001458946">
    <property type="component" value="Unassembled WGS sequence"/>
</dbReference>
<dbReference type="PANTHER" id="PTHR43190">
    <property type="entry name" value="N-ACETYL-D-GLUCOSAMINE KINASE"/>
    <property type="match status" value="1"/>
</dbReference>
<evidence type="ECO:0000313" key="2">
    <source>
        <dbReference type="EMBL" id="GAA5500307.1"/>
    </source>
</evidence>
<reference evidence="2 3" key="1">
    <citation type="submission" date="2024-02" db="EMBL/GenBank/DDBJ databases">
        <title>Deinococcus xinjiangensis NBRC 107630.</title>
        <authorList>
            <person name="Ichikawa N."/>
            <person name="Katano-Makiyama Y."/>
            <person name="Hidaka K."/>
        </authorList>
    </citation>
    <scope>NUCLEOTIDE SEQUENCE [LARGE SCALE GENOMIC DNA]</scope>
    <source>
        <strain evidence="2 3">NBRC 107630</strain>
    </source>
</reference>
<dbReference type="InterPro" id="IPR002731">
    <property type="entry name" value="ATPase_BadF"/>
</dbReference>
<dbReference type="InterPro" id="IPR043129">
    <property type="entry name" value="ATPase_NBD"/>
</dbReference>
<dbReference type="RefSeq" id="WP_353540301.1">
    <property type="nucleotide sequence ID" value="NZ_BAABRN010000001.1"/>
</dbReference>
<dbReference type="PANTHER" id="PTHR43190:SF3">
    <property type="entry name" value="N-ACETYL-D-GLUCOSAMINE KINASE"/>
    <property type="match status" value="1"/>
</dbReference>
<organism evidence="2 3">
    <name type="scientific">Deinococcus xinjiangensis</name>
    <dbReference type="NCBI Taxonomy" id="457454"/>
    <lineage>
        <taxon>Bacteria</taxon>
        <taxon>Thermotogati</taxon>
        <taxon>Deinococcota</taxon>
        <taxon>Deinococci</taxon>
        <taxon>Deinococcales</taxon>
        <taxon>Deinococcaceae</taxon>
        <taxon>Deinococcus</taxon>
    </lineage>
</organism>
<keyword evidence="3" id="KW-1185">Reference proteome</keyword>
<accession>A0ABP9V4U4</accession>
<name>A0ABP9V4U4_9DEIO</name>
<gene>
    <name evidence="2" type="primary">murK</name>
    <name evidence="2" type="ORF">Dxin01_00027</name>
</gene>